<dbReference type="EMBL" id="BMAV01010074">
    <property type="protein sequence ID" value="GFY54911.1"/>
    <property type="molecule type" value="Genomic_DNA"/>
</dbReference>
<feature type="transmembrane region" description="Helical" evidence="1">
    <location>
        <begin position="20"/>
        <end position="41"/>
    </location>
</feature>
<keyword evidence="3" id="KW-1185">Reference proteome</keyword>
<accession>A0A8X6XNN4</accession>
<evidence type="ECO:0000313" key="2">
    <source>
        <dbReference type="EMBL" id="GFY54911.1"/>
    </source>
</evidence>
<keyword evidence="1" id="KW-0812">Transmembrane</keyword>
<evidence type="ECO:0000313" key="3">
    <source>
        <dbReference type="Proteomes" id="UP000886998"/>
    </source>
</evidence>
<organism evidence="2 3">
    <name type="scientific">Trichonephila inaurata madagascariensis</name>
    <dbReference type="NCBI Taxonomy" id="2747483"/>
    <lineage>
        <taxon>Eukaryota</taxon>
        <taxon>Metazoa</taxon>
        <taxon>Ecdysozoa</taxon>
        <taxon>Arthropoda</taxon>
        <taxon>Chelicerata</taxon>
        <taxon>Arachnida</taxon>
        <taxon>Araneae</taxon>
        <taxon>Araneomorphae</taxon>
        <taxon>Entelegynae</taxon>
        <taxon>Araneoidea</taxon>
        <taxon>Nephilidae</taxon>
        <taxon>Trichonephila</taxon>
        <taxon>Trichonephila inaurata</taxon>
    </lineage>
</organism>
<dbReference type="Proteomes" id="UP000886998">
    <property type="component" value="Unassembled WGS sequence"/>
</dbReference>
<dbReference type="AlphaFoldDB" id="A0A8X6XNN4"/>
<keyword evidence="1" id="KW-0472">Membrane</keyword>
<sequence>MIKNKISLTEGNHRKRMLTFTFYLLYSLAVVCVCACDIIVFRNKCKKNRRHLVISALLIIYHDRGQSTVASAYTTSVECVQIFNEANMPLHKWATNSAELRELW</sequence>
<comment type="caution">
    <text evidence="2">The sequence shown here is derived from an EMBL/GenBank/DDBJ whole genome shotgun (WGS) entry which is preliminary data.</text>
</comment>
<name>A0A8X6XNN4_9ARAC</name>
<gene>
    <name evidence="2" type="ORF">TNIN_111301</name>
</gene>
<keyword evidence="1" id="KW-1133">Transmembrane helix</keyword>
<reference evidence="2" key="1">
    <citation type="submission" date="2020-08" db="EMBL/GenBank/DDBJ databases">
        <title>Multicomponent nature underlies the extraordinary mechanical properties of spider dragline silk.</title>
        <authorList>
            <person name="Kono N."/>
            <person name="Nakamura H."/>
            <person name="Mori M."/>
            <person name="Yoshida Y."/>
            <person name="Ohtoshi R."/>
            <person name="Malay A.D."/>
            <person name="Moran D.A.P."/>
            <person name="Tomita M."/>
            <person name="Numata K."/>
            <person name="Arakawa K."/>
        </authorList>
    </citation>
    <scope>NUCLEOTIDE SEQUENCE</scope>
</reference>
<evidence type="ECO:0000256" key="1">
    <source>
        <dbReference type="SAM" id="Phobius"/>
    </source>
</evidence>
<dbReference type="OrthoDB" id="6436442at2759"/>
<proteinExistence type="predicted"/>
<protein>
    <submittedName>
        <fullName evidence="2">Uncharacterized protein</fullName>
    </submittedName>
</protein>